<feature type="compositionally biased region" description="Polar residues" evidence="1">
    <location>
        <begin position="11"/>
        <end position="26"/>
    </location>
</feature>
<proteinExistence type="predicted"/>
<evidence type="ECO:0000313" key="2">
    <source>
        <dbReference type="EMBL" id="KAL3267261.1"/>
    </source>
</evidence>
<sequence length="82" mass="8652">MNGEQKCCMEGSTQASAGGNSGSLTAHSPDYGFASSPPGVREAANALVTALQNTTARPTPDPHIVKALLDWIQQIQWTEPEL</sequence>
<comment type="caution">
    <text evidence="2">The sequence shown here is derived from an EMBL/GenBank/DDBJ whole genome shotgun (WGS) entry which is preliminary data.</text>
</comment>
<evidence type="ECO:0000313" key="3">
    <source>
        <dbReference type="Proteomes" id="UP001516400"/>
    </source>
</evidence>
<organism evidence="2 3">
    <name type="scientific">Cryptolaemus montrouzieri</name>
    <dbReference type="NCBI Taxonomy" id="559131"/>
    <lineage>
        <taxon>Eukaryota</taxon>
        <taxon>Metazoa</taxon>
        <taxon>Ecdysozoa</taxon>
        <taxon>Arthropoda</taxon>
        <taxon>Hexapoda</taxon>
        <taxon>Insecta</taxon>
        <taxon>Pterygota</taxon>
        <taxon>Neoptera</taxon>
        <taxon>Endopterygota</taxon>
        <taxon>Coleoptera</taxon>
        <taxon>Polyphaga</taxon>
        <taxon>Cucujiformia</taxon>
        <taxon>Coccinelloidea</taxon>
        <taxon>Coccinellidae</taxon>
        <taxon>Scymninae</taxon>
        <taxon>Scymnini</taxon>
        <taxon>Cryptolaemus</taxon>
    </lineage>
</organism>
<keyword evidence="3" id="KW-1185">Reference proteome</keyword>
<reference evidence="2 3" key="1">
    <citation type="journal article" date="2021" name="BMC Biol.">
        <title>Horizontally acquired antibacterial genes associated with adaptive radiation of ladybird beetles.</title>
        <authorList>
            <person name="Li H.S."/>
            <person name="Tang X.F."/>
            <person name="Huang Y.H."/>
            <person name="Xu Z.Y."/>
            <person name="Chen M.L."/>
            <person name="Du X.Y."/>
            <person name="Qiu B.Y."/>
            <person name="Chen P.T."/>
            <person name="Zhang W."/>
            <person name="Slipinski A."/>
            <person name="Escalona H.E."/>
            <person name="Waterhouse R.M."/>
            <person name="Zwick A."/>
            <person name="Pang H."/>
        </authorList>
    </citation>
    <scope>NUCLEOTIDE SEQUENCE [LARGE SCALE GENOMIC DNA]</scope>
    <source>
        <strain evidence="2">SYSU2018</strain>
    </source>
</reference>
<dbReference type="EMBL" id="JABFTP020000001">
    <property type="protein sequence ID" value="KAL3267261.1"/>
    <property type="molecule type" value="Genomic_DNA"/>
</dbReference>
<dbReference type="Proteomes" id="UP001516400">
    <property type="component" value="Unassembled WGS sequence"/>
</dbReference>
<name>A0ABD2MLN2_9CUCU</name>
<feature type="region of interest" description="Disordered" evidence="1">
    <location>
        <begin position="1"/>
        <end position="39"/>
    </location>
</feature>
<evidence type="ECO:0000256" key="1">
    <source>
        <dbReference type="SAM" id="MobiDB-lite"/>
    </source>
</evidence>
<accession>A0ABD2MLN2</accession>
<dbReference type="AlphaFoldDB" id="A0ABD2MLN2"/>
<protein>
    <submittedName>
        <fullName evidence="2">Uncharacterized protein</fullName>
    </submittedName>
</protein>
<gene>
    <name evidence="2" type="ORF">HHI36_011394</name>
</gene>